<sequence length="170" mass="18645">MKNPIRGLFTTLLMSLPASAMAGQDGPACELMRAADFGPMLAEPIGYNSATFGKGDLRISNCNAIGNNGGVISLRMYSFNKKPNTRGDALGDILLDAYDPNIPFLQGYPITDTSVYYAAEGDLIFWSKDFATMYIIDEAPKDRSKTIRAARMLARHLGLEKKEVQEITIQ</sequence>
<organism evidence="2 3">
    <name type="scientific">Paramylibacter ulvae</name>
    <dbReference type="NCBI Taxonomy" id="1651968"/>
    <lineage>
        <taxon>Bacteria</taxon>
        <taxon>Pseudomonadati</taxon>
        <taxon>Pseudomonadota</taxon>
        <taxon>Alphaproteobacteria</taxon>
        <taxon>Rhodobacterales</taxon>
        <taxon>Paracoccaceae</taxon>
        <taxon>Paramylibacter</taxon>
    </lineage>
</organism>
<dbReference type="RefSeq" id="WP_189640668.1">
    <property type="nucleotide sequence ID" value="NZ_BMZF01000005.1"/>
</dbReference>
<feature type="signal peptide" evidence="1">
    <location>
        <begin position="1"/>
        <end position="22"/>
    </location>
</feature>
<name>A0ABQ3D3M7_9RHOB</name>
<protein>
    <submittedName>
        <fullName evidence="2">Uncharacterized protein</fullName>
    </submittedName>
</protein>
<dbReference type="Proteomes" id="UP000634455">
    <property type="component" value="Unassembled WGS sequence"/>
</dbReference>
<comment type="caution">
    <text evidence="2">The sequence shown here is derived from an EMBL/GenBank/DDBJ whole genome shotgun (WGS) entry which is preliminary data.</text>
</comment>
<reference evidence="3" key="1">
    <citation type="journal article" date="2019" name="Int. J. Syst. Evol. Microbiol.">
        <title>The Global Catalogue of Microorganisms (GCM) 10K type strain sequencing project: providing services to taxonomists for standard genome sequencing and annotation.</title>
        <authorList>
            <consortium name="The Broad Institute Genomics Platform"/>
            <consortium name="The Broad Institute Genome Sequencing Center for Infectious Disease"/>
            <person name="Wu L."/>
            <person name="Ma J."/>
        </authorList>
    </citation>
    <scope>NUCLEOTIDE SEQUENCE [LARGE SCALE GENOMIC DNA]</scope>
    <source>
        <strain evidence="3">KCTC 32465</strain>
    </source>
</reference>
<evidence type="ECO:0000256" key="1">
    <source>
        <dbReference type="SAM" id="SignalP"/>
    </source>
</evidence>
<feature type="chain" id="PRO_5045043565" evidence="1">
    <location>
        <begin position="23"/>
        <end position="170"/>
    </location>
</feature>
<gene>
    <name evidence="2" type="ORF">GCM10008927_20880</name>
</gene>
<proteinExistence type="predicted"/>
<evidence type="ECO:0000313" key="2">
    <source>
        <dbReference type="EMBL" id="GHA54881.1"/>
    </source>
</evidence>
<keyword evidence="1" id="KW-0732">Signal</keyword>
<dbReference type="EMBL" id="BMZF01000005">
    <property type="protein sequence ID" value="GHA54881.1"/>
    <property type="molecule type" value="Genomic_DNA"/>
</dbReference>
<accession>A0ABQ3D3M7</accession>
<evidence type="ECO:0000313" key="3">
    <source>
        <dbReference type="Proteomes" id="UP000634455"/>
    </source>
</evidence>
<keyword evidence="3" id="KW-1185">Reference proteome</keyword>